<keyword evidence="1" id="KW-0732">Signal</keyword>
<evidence type="ECO:0000256" key="1">
    <source>
        <dbReference type="SAM" id="SignalP"/>
    </source>
</evidence>
<feature type="chain" id="PRO_5030756184" evidence="1">
    <location>
        <begin position="18"/>
        <end position="297"/>
    </location>
</feature>
<proteinExistence type="predicted"/>
<dbReference type="InParanoid" id="A0A7R8UVQ4"/>
<evidence type="ECO:0000313" key="2">
    <source>
        <dbReference type="EMBL" id="CAD7088005.1"/>
    </source>
</evidence>
<protein>
    <submittedName>
        <fullName evidence="2">Uncharacterized protein</fullName>
    </submittedName>
</protein>
<dbReference type="Proteomes" id="UP000594454">
    <property type="component" value="Chromosome 4"/>
</dbReference>
<organism evidence="2 3">
    <name type="scientific">Hermetia illucens</name>
    <name type="common">Black soldier fly</name>
    <dbReference type="NCBI Taxonomy" id="343691"/>
    <lineage>
        <taxon>Eukaryota</taxon>
        <taxon>Metazoa</taxon>
        <taxon>Ecdysozoa</taxon>
        <taxon>Arthropoda</taxon>
        <taxon>Hexapoda</taxon>
        <taxon>Insecta</taxon>
        <taxon>Pterygota</taxon>
        <taxon>Neoptera</taxon>
        <taxon>Endopterygota</taxon>
        <taxon>Diptera</taxon>
        <taxon>Brachycera</taxon>
        <taxon>Stratiomyomorpha</taxon>
        <taxon>Stratiomyidae</taxon>
        <taxon>Hermetiinae</taxon>
        <taxon>Hermetia</taxon>
    </lineage>
</organism>
<name>A0A7R8UVQ4_HERIL</name>
<dbReference type="AlphaFoldDB" id="A0A7R8UVQ4"/>
<evidence type="ECO:0000313" key="3">
    <source>
        <dbReference type="Proteomes" id="UP000594454"/>
    </source>
</evidence>
<sequence length="297" mass="34212">MRFPLSIYFCFISSILSENYYDDQYENQSEGSFYADWELMEVASSPQGNHNETISLSSQTDKSSSETCVVAKIMNSVWTHLTGLADEIERLEKELHWDNSNETINKQLNETDDYPDASNNSQELDLTEVKSSGASSINMSRPFEKVGILTPNSSSLDITANRTCNDGTCSNAMVIKNGEMKVNGTSVKQLANKMEIEKLEQWQNQIENCKQLLKLDPNITLEEITSKYRRKKYKDRAIPVDERSFYRRHSEAGKLHRPRHFRGKRQAHLAPSLREYLEKLTYHIQISHAFLQNLKQN</sequence>
<accession>A0A7R8UVQ4</accession>
<dbReference type="EMBL" id="LR899012">
    <property type="protein sequence ID" value="CAD7088005.1"/>
    <property type="molecule type" value="Genomic_DNA"/>
</dbReference>
<keyword evidence="3" id="KW-1185">Reference proteome</keyword>
<feature type="signal peptide" evidence="1">
    <location>
        <begin position="1"/>
        <end position="17"/>
    </location>
</feature>
<reference evidence="2 3" key="1">
    <citation type="submission" date="2020-11" db="EMBL/GenBank/DDBJ databases">
        <authorList>
            <person name="Wallbank WR R."/>
            <person name="Pardo Diaz C."/>
            <person name="Kozak K."/>
            <person name="Martin S."/>
            <person name="Jiggins C."/>
            <person name="Moest M."/>
            <person name="Warren A I."/>
            <person name="Generalovic N T."/>
            <person name="Byers J.R.P. K."/>
            <person name="Montejo-Kovacevich G."/>
            <person name="Yen C E."/>
        </authorList>
    </citation>
    <scope>NUCLEOTIDE SEQUENCE [LARGE SCALE GENOMIC DNA]</scope>
</reference>
<gene>
    <name evidence="2" type="ORF">HERILL_LOCUS10672</name>
</gene>